<name>A0A418NI83_9SPHN</name>
<comment type="caution">
    <text evidence="2">The sequence shown here is derived from an EMBL/GenBank/DDBJ whole genome shotgun (WGS) entry which is preliminary data.</text>
</comment>
<proteinExistence type="predicted"/>
<protein>
    <recommendedName>
        <fullName evidence="1">Aminoglycoside phosphotransferase domain-containing protein</fullName>
    </recommendedName>
</protein>
<evidence type="ECO:0000313" key="2">
    <source>
        <dbReference type="EMBL" id="RIV78626.1"/>
    </source>
</evidence>
<sequence length="318" mass="34985">MNLSLGEDRLIRIFAKHFDARRCSVHSIGAGKSGARPLRLQMFDQTGAAIRPVVAKVGELAKMQDEDARYDANVVLLDGSATPRKMKLLEFGAGATAGIFYQLANGHDASMFKTMAEQDALAAKAVSATQEALADWSNGKNEERRTIASIRRSWVRDDRAEQLHAEFGLGWAAEFESREIQTRWCCVHGDLHGENILVSPEGKVLVIDYGDVGPGAAGYDPVALELSAVLQANPTLGPAWPTIDACRQWHDLDAYLVGCPMPMFIRACREWSHNVVVGNRELAACAYSYLLRQLKYPDTDKDRILALLDGVHACWADS</sequence>
<accession>A0A418NI83</accession>
<dbReference type="SUPFAM" id="SSF56112">
    <property type="entry name" value="Protein kinase-like (PK-like)"/>
    <property type="match status" value="1"/>
</dbReference>
<dbReference type="InterPro" id="IPR002575">
    <property type="entry name" value="Aminoglycoside_PTrfase"/>
</dbReference>
<dbReference type="Proteomes" id="UP000285092">
    <property type="component" value="Unassembled WGS sequence"/>
</dbReference>
<dbReference type="Pfam" id="PF01636">
    <property type="entry name" value="APH"/>
    <property type="match status" value="1"/>
</dbReference>
<gene>
    <name evidence="2" type="ORF">D2V04_07420</name>
</gene>
<evidence type="ECO:0000313" key="3">
    <source>
        <dbReference type="Proteomes" id="UP000285092"/>
    </source>
</evidence>
<evidence type="ECO:0000259" key="1">
    <source>
        <dbReference type="Pfam" id="PF01636"/>
    </source>
</evidence>
<keyword evidence="3" id="KW-1185">Reference proteome</keyword>
<dbReference type="EMBL" id="QXFK01000015">
    <property type="protein sequence ID" value="RIV78626.1"/>
    <property type="molecule type" value="Genomic_DNA"/>
</dbReference>
<dbReference type="OrthoDB" id="9797603at2"/>
<feature type="domain" description="Aminoglycoside phosphotransferase" evidence="1">
    <location>
        <begin position="82"/>
        <end position="221"/>
    </location>
</feature>
<reference evidence="2 3" key="1">
    <citation type="submission" date="2018-08" db="EMBL/GenBank/DDBJ databases">
        <title>Altererythrobacter sp.Ery1 and Ery12, the genome sequencing of novel strains in genus Alterythrobacter.</title>
        <authorList>
            <person name="Cheng H."/>
            <person name="Wu Y.-H."/>
            <person name="Fang C."/>
            <person name="Xu X.-W."/>
        </authorList>
    </citation>
    <scope>NUCLEOTIDE SEQUENCE [LARGE SCALE GENOMIC DNA]</scope>
    <source>
        <strain evidence="2 3">Ery1</strain>
    </source>
</reference>
<dbReference type="Gene3D" id="3.90.1200.10">
    <property type="match status" value="1"/>
</dbReference>
<dbReference type="AlphaFoldDB" id="A0A418NI83"/>
<dbReference type="InterPro" id="IPR011009">
    <property type="entry name" value="Kinase-like_dom_sf"/>
</dbReference>
<organism evidence="2 3">
    <name type="scientific">Pelagerythrobacter aerophilus</name>
    <dbReference type="NCBI Taxonomy" id="2306995"/>
    <lineage>
        <taxon>Bacteria</taxon>
        <taxon>Pseudomonadati</taxon>
        <taxon>Pseudomonadota</taxon>
        <taxon>Alphaproteobacteria</taxon>
        <taxon>Sphingomonadales</taxon>
        <taxon>Erythrobacteraceae</taxon>
        <taxon>Pelagerythrobacter</taxon>
    </lineage>
</organism>
<dbReference type="RefSeq" id="WP_119512675.1">
    <property type="nucleotide sequence ID" value="NZ_QXFK01000015.1"/>
</dbReference>